<evidence type="ECO:0000256" key="3">
    <source>
        <dbReference type="ARBA" id="ARBA00022843"/>
    </source>
</evidence>
<accession>A0A833QIE1</accession>
<dbReference type="GO" id="GO:0009611">
    <property type="term" value="P:response to wounding"/>
    <property type="evidence" value="ECO:0007669"/>
    <property type="project" value="UniProtKB-UniRule"/>
</dbReference>
<keyword evidence="3" id="KW-0832">Ubl conjugation</keyword>
<dbReference type="Pfam" id="PF06200">
    <property type="entry name" value="tify"/>
    <property type="match status" value="1"/>
</dbReference>
<dbReference type="OrthoDB" id="1934352at2759"/>
<dbReference type="Pfam" id="PF09425">
    <property type="entry name" value="Jas_motif"/>
    <property type="match status" value="1"/>
</dbReference>
<dbReference type="PANTHER" id="PTHR33077">
    <property type="entry name" value="PROTEIN TIFY 4A-RELATED-RELATED"/>
    <property type="match status" value="1"/>
</dbReference>
<keyword evidence="8" id="KW-1185">Reference proteome</keyword>
<dbReference type="GO" id="GO:0031347">
    <property type="term" value="P:regulation of defense response"/>
    <property type="evidence" value="ECO:0007669"/>
    <property type="project" value="UniProtKB-UniRule"/>
</dbReference>
<evidence type="ECO:0000256" key="1">
    <source>
        <dbReference type="ARBA" id="ARBA00008614"/>
    </source>
</evidence>
<gene>
    <name evidence="7" type="ORF">FCM35_KLT12865</name>
</gene>
<comment type="similarity">
    <text evidence="1 4">Belongs to the TIFY/JAZ family.</text>
</comment>
<comment type="domain">
    <text evidence="4">The jas domain is required for interaction with COI1.</text>
</comment>
<comment type="caution">
    <text evidence="7">The sequence shown here is derived from an EMBL/GenBank/DDBJ whole genome shotgun (WGS) entry which is preliminary data.</text>
</comment>
<dbReference type="EMBL" id="SWLB01000024">
    <property type="protein sequence ID" value="KAF3322876.1"/>
    <property type="molecule type" value="Genomic_DNA"/>
</dbReference>
<dbReference type="PROSITE" id="PS51320">
    <property type="entry name" value="TIFY"/>
    <property type="match status" value="1"/>
</dbReference>
<feature type="region of interest" description="Disordered" evidence="5">
    <location>
        <begin position="84"/>
        <end position="168"/>
    </location>
</feature>
<dbReference type="AlphaFoldDB" id="A0A833QIE1"/>
<feature type="compositionally biased region" description="Basic and acidic residues" evidence="5">
    <location>
        <begin position="259"/>
        <end position="271"/>
    </location>
</feature>
<feature type="region of interest" description="Disordered" evidence="5">
    <location>
        <begin position="259"/>
        <end position="280"/>
    </location>
</feature>
<proteinExistence type="inferred from homology"/>
<dbReference type="InterPro" id="IPR010399">
    <property type="entry name" value="Tify_dom"/>
</dbReference>
<protein>
    <recommendedName>
        <fullName evidence="4">Protein TIFY</fullName>
    </recommendedName>
    <alternativeName>
        <fullName evidence="4">Jasmonate ZIM domain-containing protein</fullName>
    </alternativeName>
</protein>
<sequence>MNCREAAALVVNETHVAAVATHPTNARSPLEKPLTELREEDIAQVTREDCRRFLKERGMRRPSWNKSQAIQQVISLKALLEGRPGAGDPPVSSFLLPSKSPHAPTPSHDAPSSEKNETSGSGGSVPLPKEPLLSPYRRRDPVPNPPVLDPVPTPRCPPPPENRPATECAPGQLTILYDGQRNVYDGVTPDKAKAIMQLAESSENYYSVPMPTQPSRLPPPRFPASFPGPGGSMPSTPQACCILPPSPTGCAKFPRLCRESTEEPRLPRENEPEGPTTRKASLQRYLEKRKDRFKGKKILGVTPGTSMDMMYMSHKTIWCQTSNEMRPISPPIPTQCGPQPNHPTKVCLSFDLNDKADED</sequence>
<evidence type="ECO:0000313" key="8">
    <source>
        <dbReference type="Proteomes" id="UP000623129"/>
    </source>
</evidence>
<feature type="domain" description="Tify" evidence="6">
    <location>
        <begin position="166"/>
        <end position="201"/>
    </location>
</feature>
<dbReference type="PANTHER" id="PTHR33077:SF60">
    <property type="entry name" value="TIFY DOMAIN-CONTAINING PROTEIN"/>
    <property type="match status" value="1"/>
</dbReference>
<organism evidence="7 8">
    <name type="scientific">Carex littledalei</name>
    <dbReference type="NCBI Taxonomy" id="544730"/>
    <lineage>
        <taxon>Eukaryota</taxon>
        <taxon>Viridiplantae</taxon>
        <taxon>Streptophyta</taxon>
        <taxon>Embryophyta</taxon>
        <taxon>Tracheophyta</taxon>
        <taxon>Spermatophyta</taxon>
        <taxon>Magnoliopsida</taxon>
        <taxon>Liliopsida</taxon>
        <taxon>Poales</taxon>
        <taxon>Cyperaceae</taxon>
        <taxon>Cyperoideae</taxon>
        <taxon>Cariceae</taxon>
        <taxon>Carex</taxon>
        <taxon>Carex subgen. Euthyceras</taxon>
    </lineage>
</organism>
<dbReference type="InterPro" id="IPR040390">
    <property type="entry name" value="TIFY/JAZ"/>
</dbReference>
<keyword evidence="2 4" id="KW-1184">Jasmonic acid signaling pathway</keyword>
<dbReference type="SMART" id="SM00979">
    <property type="entry name" value="TIFY"/>
    <property type="match status" value="1"/>
</dbReference>
<comment type="function">
    <text evidence="4">Repressor of jasmonate responses.</text>
</comment>
<dbReference type="InterPro" id="IPR018467">
    <property type="entry name" value="CCT_CS"/>
</dbReference>
<dbReference type="GO" id="GO:2000022">
    <property type="term" value="P:regulation of jasmonic acid mediated signaling pathway"/>
    <property type="evidence" value="ECO:0007669"/>
    <property type="project" value="UniProtKB-UniRule"/>
</dbReference>
<comment type="subcellular location">
    <subcellularLocation>
        <location evidence="4">Nucleus</location>
    </subcellularLocation>
</comment>
<evidence type="ECO:0000256" key="2">
    <source>
        <dbReference type="ARBA" id="ARBA00022819"/>
    </source>
</evidence>
<dbReference type="GO" id="GO:0005634">
    <property type="term" value="C:nucleus"/>
    <property type="evidence" value="ECO:0007669"/>
    <property type="project" value="UniProtKB-SubCell"/>
</dbReference>
<dbReference type="Proteomes" id="UP000623129">
    <property type="component" value="Unassembled WGS sequence"/>
</dbReference>
<feature type="compositionally biased region" description="Pro residues" evidence="5">
    <location>
        <begin position="142"/>
        <end position="162"/>
    </location>
</feature>
<evidence type="ECO:0000259" key="6">
    <source>
        <dbReference type="PROSITE" id="PS51320"/>
    </source>
</evidence>
<keyword evidence="4" id="KW-0539">Nucleus</keyword>
<evidence type="ECO:0000256" key="5">
    <source>
        <dbReference type="SAM" id="MobiDB-lite"/>
    </source>
</evidence>
<reference evidence="7" key="1">
    <citation type="submission" date="2020-01" db="EMBL/GenBank/DDBJ databases">
        <title>Genome sequence of Kobresia littledalei, the first chromosome-level genome in the family Cyperaceae.</title>
        <authorList>
            <person name="Qu G."/>
        </authorList>
    </citation>
    <scope>NUCLEOTIDE SEQUENCE</scope>
    <source>
        <strain evidence="7">C.B.Clarke</strain>
        <tissue evidence="7">Leaf</tissue>
    </source>
</reference>
<evidence type="ECO:0000256" key="4">
    <source>
        <dbReference type="RuleBase" id="RU369065"/>
    </source>
</evidence>
<name>A0A833QIE1_9POAL</name>
<evidence type="ECO:0000313" key="7">
    <source>
        <dbReference type="EMBL" id="KAF3322876.1"/>
    </source>
</evidence>